<accession>A0A7Y8GVQ6</accession>
<dbReference type="AlphaFoldDB" id="A0A7Y8GVQ6"/>
<proteinExistence type="predicted"/>
<feature type="domain" description="Tc1-like transposase DDE" evidence="2">
    <location>
        <begin position="32"/>
        <end position="158"/>
    </location>
</feature>
<dbReference type="Pfam" id="PF13358">
    <property type="entry name" value="DDE_3"/>
    <property type="match status" value="1"/>
</dbReference>
<organism evidence="3 4">
    <name type="scientific">Hydrogenophaga aromaticivorans</name>
    <dbReference type="NCBI Taxonomy" id="2610898"/>
    <lineage>
        <taxon>Bacteria</taxon>
        <taxon>Pseudomonadati</taxon>
        <taxon>Pseudomonadota</taxon>
        <taxon>Betaproteobacteria</taxon>
        <taxon>Burkholderiales</taxon>
        <taxon>Comamonadaceae</taxon>
        <taxon>Hydrogenophaga</taxon>
    </lineage>
</organism>
<gene>
    <name evidence="3" type="ORF">F3K02_06715</name>
</gene>
<evidence type="ECO:0000313" key="3">
    <source>
        <dbReference type="EMBL" id="NWF44942.1"/>
    </source>
</evidence>
<keyword evidence="4" id="KW-1185">Reference proteome</keyword>
<evidence type="ECO:0000313" key="4">
    <source>
        <dbReference type="Proteomes" id="UP000545507"/>
    </source>
</evidence>
<feature type="region of interest" description="Disordered" evidence="1">
    <location>
        <begin position="186"/>
        <end position="209"/>
    </location>
</feature>
<dbReference type="EMBL" id="VYGV01000006">
    <property type="protein sequence ID" value="NWF44942.1"/>
    <property type="molecule type" value="Genomic_DNA"/>
</dbReference>
<sequence>MWCIGALTEEYRSRMYALLELYARPMSRAEPVICIDEKSLQLIGHSRAPLPMNSRSPEKVDYEYARNGTTNLFVAVEPKAGQRTVSVTERRGKADFVVFVGDLLTHTYAKARRVHLVLDNLNIHFRRCFDDVLGKRAANKLLRRVQFHYTPKHASWLNWRRSRSVSSVVNVWTGELKAETACNARLTPGSRPVTSHSEPSGGRSPVRTQIRSSVDITFRNLRVDALGPPTDP</sequence>
<comment type="caution">
    <text evidence="3">The sequence shown here is derived from an EMBL/GenBank/DDBJ whole genome shotgun (WGS) entry which is preliminary data.</text>
</comment>
<dbReference type="RefSeq" id="WP_210825722.1">
    <property type="nucleotide sequence ID" value="NZ_JAGPWB010000020.1"/>
</dbReference>
<evidence type="ECO:0000259" key="2">
    <source>
        <dbReference type="Pfam" id="PF13358"/>
    </source>
</evidence>
<protein>
    <recommendedName>
        <fullName evidence="2">Tc1-like transposase DDE domain-containing protein</fullName>
    </recommendedName>
</protein>
<name>A0A7Y8GVQ6_9BURK</name>
<evidence type="ECO:0000256" key="1">
    <source>
        <dbReference type="SAM" id="MobiDB-lite"/>
    </source>
</evidence>
<dbReference type="Proteomes" id="UP000545507">
    <property type="component" value="Unassembled WGS sequence"/>
</dbReference>
<dbReference type="InterPro" id="IPR038717">
    <property type="entry name" value="Tc1-like_DDE_dom"/>
</dbReference>
<reference evidence="3 4" key="1">
    <citation type="submission" date="2019-09" db="EMBL/GenBank/DDBJ databases">
        <title>Hydrogenophaga aromatica sp. nov., isolated from a para-xylene-degrading enrichment culture.</title>
        <authorList>
            <person name="Tancsics A."/>
            <person name="Banerjee S."/>
        </authorList>
    </citation>
    <scope>NUCLEOTIDE SEQUENCE [LARGE SCALE GENOMIC DNA]</scope>
    <source>
        <strain evidence="3 4">D2P1</strain>
    </source>
</reference>